<dbReference type="Pfam" id="PF00656">
    <property type="entry name" value="Peptidase_C14"/>
    <property type="match status" value="1"/>
</dbReference>
<dbReference type="GO" id="GO:0006508">
    <property type="term" value="P:proteolysis"/>
    <property type="evidence" value="ECO:0007669"/>
    <property type="project" value="InterPro"/>
</dbReference>
<dbReference type="OrthoDB" id="4850726at2759"/>
<dbReference type="AlphaFoldDB" id="A0A6A6IE59"/>
<accession>A0A6A6IE59</accession>
<dbReference type="InterPro" id="IPR052895">
    <property type="entry name" value="HetReg/Transcr_Mod"/>
</dbReference>
<dbReference type="GO" id="GO:0004197">
    <property type="term" value="F:cysteine-type endopeptidase activity"/>
    <property type="evidence" value="ECO:0007669"/>
    <property type="project" value="InterPro"/>
</dbReference>
<evidence type="ECO:0000313" key="3">
    <source>
        <dbReference type="Proteomes" id="UP000800094"/>
    </source>
</evidence>
<name>A0A6A6IE59_9PLEO</name>
<dbReference type="PANTHER" id="PTHR24148:SF81">
    <property type="entry name" value="HETEROKARYON INCOMPATIBILITY DOMAIN-CONTAINING PROTEIN"/>
    <property type="match status" value="1"/>
</dbReference>
<proteinExistence type="predicted"/>
<dbReference type="Proteomes" id="UP000800094">
    <property type="component" value="Unassembled WGS sequence"/>
</dbReference>
<reference evidence="2" key="1">
    <citation type="journal article" date="2020" name="Stud. Mycol.">
        <title>101 Dothideomycetes genomes: a test case for predicting lifestyles and emergence of pathogens.</title>
        <authorList>
            <person name="Haridas S."/>
            <person name="Albert R."/>
            <person name="Binder M."/>
            <person name="Bloem J."/>
            <person name="Labutti K."/>
            <person name="Salamov A."/>
            <person name="Andreopoulos B."/>
            <person name="Baker S."/>
            <person name="Barry K."/>
            <person name="Bills G."/>
            <person name="Bluhm B."/>
            <person name="Cannon C."/>
            <person name="Castanera R."/>
            <person name="Culley D."/>
            <person name="Daum C."/>
            <person name="Ezra D."/>
            <person name="Gonzalez J."/>
            <person name="Henrissat B."/>
            <person name="Kuo A."/>
            <person name="Liang C."/>
            <person name="Lipzen A."/>
            <person name="Lutzoni F."/>
            <person name="Magnuson J."/>
            <person name="Mondo S."/>
            <person name="Nolan M."/>
            <person name="Ohm R."/>
            <person name="Pangilinan J."/>
            <person name="Park H.-J."/>
            <person name="Ramirez L."/>
            <person name="Alfaro M."/>
            <person name="Sun H."/>
            <person name="Tritt A."/>
            <person name="Yoshinaga Y."/>
            <person name="Zwiers L.-H."/>
            <person name="Turgeon B."/>
            <person name="Goodwin S."/>
            <person name="Spatafora J."/>
            <person name="Crous P."/>
            <person name="Grigoriev I."/>
        </authorList>
    </citation>
    <scope>NUCLEOTIDE SEQUENCE</scope>
    <source>
        <strain evidence="2">CBS 122368</strain>
    </source>
</reference>
<evidence type="ECO:0000313" key="2">
    <source>
        <dbReference type="EMBL" id="KAF2248348.1"/>
    </source>
</evidence>
<dbReference type="GeneID" id="54580218"/>
<dbReference type="InterPro" id="IPR011600">
    <property type="entry name" value="Pept_C14_caspase"/>
</dbReference>
<dbReference type="EMBL" id="ML987196">
    <property type="protein sequence ID" value="KAF2248348.1"/>
    <property type="molecule type" value="Genomic_DNA"/>
</dbReference>
<feature type="domain" description="Peptidase C14 caspase" evidence="1">
    <location>
        <begin position="392"/>
        <end position="508"/>
    </location>
</feature>
<keyword evidence="3" id="KW-1185">Reference proteome</keyword>
<gene>
    <name evidence="2" type="ORF">BU26DRAFT_506069</name>
</gene>
<dbReference type="PANTHER" id="PTHR24148">
    <property type="entry name" value="ANKYRIN REPEAT DOMAIN-CONTAINING PROTEIN 39 HOMOLOG-RELATED"/>
    <property type="match status" value="1"/>
</dbReference>
<dbReference type="RefSeq" id="XP_033683352.1">
    <property type="nucleotide sequence ID" value="XM_033826888.1"/>
</dbReference>
<sequence length="559" mass="63167">MTDYLKSSNSDHFVTRNSTTSGVGSLFFIDHVRSLHSRKDLNFDPFSIEFVEAVRPREATNPRDKIYAVWGMARDRFTPDFEVVYEPSVEDVYINFATYCLVTRRSLRILSSVSPTPRKMPSWVPDWSICGSEHQPRVLRKSFVSWRQRFSAGGTYLPTVRLLKEHMLSIHGAKLSRILLNGPTSCGPTARESTADQARLARVLSTIWDLAKLGISDLYPSGGSRFEAFVTTLYSTGSSISNISKGFYEGKAEDPNTRLGVLFLMKNYLEAITRSEVQTGVDFTSLPPDIRDFDSWSSEDFRRQPGRFFAQDMLLATLRRFFVTENGYMGLAPPHAETYWGLLCSWTDGRRERRVGSTRAAVTDRIMPQYTHMSLGVYHSEGLRSIAFCEVLPGLDEEVKQIRRTYGEQGYIVEDDEIPMSDSASWLQRRLAQFFRHTDGETLLMVFYTGHAGRDRRLNSPILASHNSKAKPPSLIPWTNIRGPICSALSGVLIVLDCCQAGGADAEHDLNFQADRTRSSFTKHIITASKWDRNAIAGLIPTICQCFSHWDKDRGPLTT</sequence>
<evidence type="ECO:0000259" key="1">
    <source>
        <dbReference type="Pfam" id="PF00656"/>
    </source>
</evidence>
<organism evidence="2 3">
    <name type="scientific">Trematosphaeria pertusa</name>
    <dbReference type="NCBI Taxonomy" id="390896"/>
    <lineage>
        <taxon>Eukaryota</taxon>
        <taxon>Fungi</taxon>
        <taxon>Dikarya</taxon>
        <taxon>Ascomycota</taxon>
        <taxon>Pezizomycotina</taxon>
        <taxon>Dothideomycetes</taxon>
        <taxon>Pleosporomycetidae</taxon>
        <taxon>Pleosporales</taxon>
        <taxon>Massarineae</taxon>
        <taxon>Trematosphaeriaceae</taxon>
        <taxon>Trematosphaeria</taxon>
    </lineage>
</organism>
<protein>
    <recommendedName>
        <fullName evidence="1">Peptidase C14 caspase domain-containing protein</fullName>
    </recommendedName>
</protein>